<protein>
    <submittedName>
        <fullName evidence="2">Uncharacterized protein</fullName>
    </submittedName>
</protein>
<evidence type="ECO:0000313" key="4">
    <source>
        <dbReference type="Proteomes" id="UP000289794"/>
    </source>
</evidence>
<keyword evidence="1" id="KW-0472">Membrane</keyword>
<feature type="transmembrane region" description="Helical" evidence="1">
    <location>
        <begin position="28"/>
        <end position="47"/>
    </location>
</feature>
<dbReference type="Proteomes" id="UP000289794">
    <property type="component" value="Chromosome"/>
</dbReference>
<dbReference type="EMBL" id="CP035945">
    <property type="protein sequence ID" value="QBE97518.1"/>
    <property type="molecule type" value="Genomic_DNA"/>
</dbReference>
<evidence type="ECO:0000313" key="5">
    <source>
        <dbReference type="Proteomes" id="UP000515789"/>
    </source>
</evidence>
<dbReference type="GeneID" id="75051876"/>
<dbReference type="RefSeq" id="WP_018596687.1">
    <property type="nucleotide sequence ID" value="NZ_AP031416.1"/>
</dbReference>
<keyword evidence="1" id="KW-1133">Transmembrane helix</keyword>
<evidence type="ECO:0000313" key="3">
    <source>
        <dbReference type="EMBL" id="QMW79276.1"/>
    </source>
</evidence>
<evidence type="ECO:0000313" key="2">
    <source>
        <dbReference type="EMBL" id="QBE97518.1"/>
    </source>
</evidence>
<dbReference type="EMBL" id="CP039126">
    <property type="protein sequence ID" value="QMW79276.1"/>
    <property type="molecule type" value="Genomic_DNA"/>
</dbReference>
<reference evidence="2 4" key="1">
    <citation type="submission" date="2019-01" db="EMBL/GenBank/DDBJ databases">
        <title>PMF-metabolizing Aryl O-demethylase.</title>
        <authorList>
            <person name="Kim M."/>
        </authorList>
    </citation>
    <scope>NUCLEOTIDE SEQUENCE [LARGE SCALE GENOMIC DNA]</scope>
    <source>
        <strain evidence="2 4">PMF1</strain>
    </source>
</reference>
<name>A0A4V0Z7P5_9FIRM</name>
<proteinExistence type="predicted"/>
<accession>A0A4V0Z7P5</accession>
<keyword evidence="1" id="KW-0812">Transmembrane</keyword>
<sequence>MSQEKVDKYKNYKSNRDKIQKKEARSLLLEKIIVSVVCLLIVGWIGYSAYSLATKDDAEGEATTTEMNVTAMTDYLQELTAGDAAE</sequence>
<evidence type="ECO:0000256" key="1">
    <source>
        <dbReference type="SAM" id="Phobius"/>
    </source>
</evidence>
<dbReference type="KEGG" id="bpro:PMF13cell1_03077"/>
<dbReference type="AlphaFoldDB" id="A0A4V0Z7P5"/>
<gene>
    <name evidence="3" type="ORF">E5259_17665</name>
    <name evidence="2" type="ORF">PMF13cell1_03077</name>
</gene>
<organism evidence="2 4">
    <name type="scientific">Blautia producta</name>
    <dbReference type="NCBI Taxonomy" id="33035"/>
    <lineage>
        <taxon>Bacteria</taxon>
        <taxon>Bacillati</taxon>
        <taxon>Bacillota</taxon>
        <taxon>Clostridia</taxon>
        <taxon>Lachnospirales</taxon>
        <taxon>Lachnospiraceae</taxon>
        <taxon>Blautia</taxon>
    </lineage>
</organism>
<dbReference type="Proteomes" id="UP000515789">
    <property type="component" value="Chromosome"/>
</dbReference>
<reference evidence="3 5" key="2">
    <citation type="submission" date="2019-04" db="EMBL/GenBank/DDBJ databases">
        <authorList>
            <person name="Schori C."/>
            <person name="Ahrens C."/>
        </authorList>
    </citation>
    <scope>NUCLEOTIDE SEQUENCE [LARGE SCALE GENOMIC DNA]</scope>
    <source>
        <strain evidence="3 5">DSM 2950</strain>
    </source>
</reference>